<dbReference type="Proteomes" id="UP000695562">
    <property type="component" value="Unassembled WGS sequence"/>
</dbReference>
<dbReference type="InterPro" id="IPR023442">
    <property type="entry name" value="Ribosomal_eL24_CS"/>
</dbReference>
<evidence type="ECO:0000259" key="4">
    <source>
        <dbReference type="Pfam" id="PF01246"/>
    </source>
</evidence>
<comment type="caution">
    <text evidence="5">The sequence shown here is derived from an EMBL/GenBank/DDBJ whole genome shotgun (WGS) entry which is preliminary data.</text>
</comment>
<dbReference type="Gene3D" id="2.30.170.20">
    <property type="entry name" value="Ribosomal protein L24e"/>
    <property type="match status" value="1"/>
</dbReference>
<dbReference type="Pfam" id="PF01246">
    <property type="entry name" value="Ribosomal_L24e"/>
    <property type="match status" value="1"/>
</dbReference>
<accession>A0A8J4V2U4</accession>
<dbReference type="GO" id="GO:0003729">
    <property type="term" value="F:mRNA binding"/>
    <property type="evidence" value="ECO:0007669"/>
    <property type="project" value="TreeGrafter"/>
</dbReference>
<keyword evidence="6" id="KW-1185">Reference proteome</keyword>
<dbReference type="InterPro" id="IPR038630">
    <property type="entry name" value="L24e/L24_sf"/>
</dbReference>
<reference evidence="5" key="1">
    <citation type="submission" date="2020-01" db="EMBL/GenBank/DDBJ databases">
        <title>Development of genomics and gene disruption for Polysphondylium violaceum indicates a role for the polyketide synthase stlB in stalk morphogenesis.</title>
        <authorList>
            <person name="Narita B."/>
            <person name="Kawabe Y."/>
            <person name="Kin K."/>
            <person name="Saito T."/>
            <person name="Gibbs R."/>
            <person name="Kuspa A."/>
            <person name="Muzny D."/>
            <person name="Queller D."/>
            <person name="Richards S."/>
            <person name="Strassman J."/>
            <person name="Sucgang R."/>
            <person name="Worley K."/>
            <person name="Schaap P."/>
        </authorList>
    </citation>
    <scope>NUCLEOTIDE SEQUENCE</scope>
    <source>
        <strain evidence="5">QSvi11</strain>
    </source>
</reference>
<sequence length="128" mass="14841">MKTSICSFSEHKIYPARGIRFVRGDSKTFHFINTKVESLFMRKINPRDIRWTNVYRRINKVVTTDATGKKKSRRTKKVERSIVGASLEVINQKRNQKPEVRAAQKETALREIKEKKKAALAKKAPKAK</sequence>
<dbReference type="PANTHER" id="PTHR10792:SF1">
    <property type="entry name" value="RIBOSOMAL PROTEIN L24"/>
    <property type="match status" value="1"/>
</dbReference>
<dbReference type="SUPFAM" id="SSF57716">
    <property type="entry name" value="Glucocorticoid receptor-like (DNA-binding domain)"/>
    <property type="match status" value="1"/>
</dbReference>
<organism evidence="5 6">
    <name type="scientific">Polysphondylium violaceum</name>
    <dbReference type="NCBI Taxonomy" id="133409"/>
    <lineage>
        <taxon>Eukaryota</taxon>
        <taxon>Amoebozoa</taxon>
        <taxon>Evosea</taxon>
        <taxon>Eumycetozoa</taxon>
        <taxon>Dictyostelia</taxon>
        <taxon>Dictyosteliales</taxon>
        <taxon>Dictyosteliaceae</taxon>
        <taxon>Polysphondylium</taxon>
    </lineage>
</organism>
<proteinExistence type="inferred from homology"/>
<dbReference type="InterPro" id="IPR056366">
    <property type="entry name" value="Ribosomal_eL24"/>
</dbReference>
<dbReference type="OrthoDB" id="1727108at2759"/>
<protein>
    <recommendedName>
        <fullName evidence="4">Large ribosomal subunit protein eL24-related N-terminal domain-containing protein</fullName>
    </recommendedName>
</protein>
<dbReference type="CDD" id="cd00472">
    <property type="entry name" value="Ribosomal_L24e_L24"/>
    <property type="match status" value="1"/>
</dbReference>
<dbReference type="Gene3D" id="6.10.250.1270">
    <property type="match status" value="1"/>
</dbReference>
<keyword evidence="3" id="KW-0687">Ribonucleoprotein</keyword>
<feature type="domain" description="Large ribosomal subunit protein eL24-related N-terminal" evidence="4">
    <location>
        <begin position="1"/>
        <end position="64"/>
    </location>
</feature>
<dbReference type="AlphaFoldDB" id="A0A8J4V2U4"/>
<dbReference type="InterPro" id="IPR000988">
    <property type="entry name" value="Ribosomal_eL24-rel_N"/>
</dbReference>
<comment type="similarity">
    <text evidence="1">Belongs to the eukaryotic ribosomal protein eL24 family.</text>
</comment>
<evidence type="ECO:0000256" key="2">
    <source>
        <dbReference type="ARBA" id="ARBA00022980"/>
    </source>
</evidence>
<dbReference type="FunFam" id="2.30.170.20:FF:000003">
    <property type="entry name" value="60S ribosomal protein L24"/>
    <property type="match status" value="1"/>
</dbReference>
<dbReference type="GO" id="GO:0002181">
    <property type="term" value="P:cytoplasmic translation"/>
    <property type="evidence" value="ECO:0007669"/>
    <property type="project" value="TreeGrafter"/>
</dbReference>
<evidence type="ECO:0000256" key="1">
    <source>
        <dbReference type="ARBA" id="ARBA00005647"/>
    </source>
</evidence>
<dbReference type="EMBL" id="AJWJ01000742">
    <property type="protein sequence ID" value="KAF2069119.1"/>
    <property type="molecule type" value="Genomic_DNA"/>
</dbReference>
<dbReference type="PANTHER" id="PTHR10792">
    <property type="entry name" value="60S RIBOSOMAL PROTEIN L24"/>
    <property type="match status" value="1"/>
</dbReference>
<name>A0A8J4V2U4_9MYCE</name>
<evidence type="ECO:0000313" key="6">
    <source>
        <dbReference type="Proteomes" id="UP000695562"/>
    </source>
</evidence>
<dbReference type="GO" id="GO:0003735">
    <property type="term" value="F:structural constituent of ribosome"/>
    <property type="evidence" value="ECO:0007669"/>
    <property type="project" value="InterPro"/>
</dbReference>
<keyword evidence="2" id="KW-0689">Ribosomal protein</keyword>
<evidence type="ECO:0000313" key="5">
    <source>
        <dbReference type="EMBL" id="KAF2069119.1"/>
    </source>
</evidence>
<evidence type="ECO:0000256" key="3">
    <source>
        <dbReference type="ARBA" id="ARBA00023274"/>
    </source>
</evidence>
<gene>
    <name evidence="5" type="ORF">CYY_009562</name>
</gene>
<dbReference type="PROSITE" id="PS01073">
    <property type="entry name" value="RIBOSOMAL_L24E"/>
    <property type="match status" value="1"/>
</dbReference>
<dbReference type="GO" id="GO:0022625">
    <property type="term" value="C:cytosolic large ribosomal subunit"/>
    <property type="evidence" value="ECO:0007669"/>
    <property type="project" value="TreeGrafter"/>
</dbReference>